<evidence type="ECO:0000259" key="8">
    <source>
        <dbReference type="Pfam" id="PF00482"/>
    </source>
</evidence>
<name>A0A1G9NDE5_9PROT</name>
<evidence type="ECO:0000313" key="10">
    <source>
        <dbReference type="Proteomes" id="UP000199759"/>
    </source>
</evidence>
<dbReference type="OrthoDB" id="9810662at2"/>
<dbReference type="Proteomes" id="UP000199759">
    <property type="component" value="Unassembled WGS sequence"/>
</dbReference>
<keyword evidence="2" id="KW-1003">Cell membrane</keyword>
<evidence type="ECO:0000256" key="5">
    <source>
        <dbReference type="ARBA" id="ARBA00023136"/>
    </source>
</evidence>
<proteinExistence type="predicted"/>
<dbReference type="PANTHER" id="PTHR35007:SF2">
    <property type="entry name" value="PILUS ASSEMBLE PROTEIN"/>
    <property type="match status" value="1"/>
</dbReference>
<dbReference type="InterPro" id="IPR018076">
    <property type="entry name" value="T2SS_GspF_dom"/>
</dbReference>
<dbReference type="STRING" id="144026.SAMN04488568_102310"/>
<evidence type="ECO:0000256" key="1">
    <source>
        <dbReference type="ARBA" id="ARBA00004651"/>
    </source>
</evidence>
<feature type="region of interest" description="Disordered" evidence="6">
    <location>
        <begin position="56"/>
        <end position="79"/>
    </location>
</feature>
<evidence type="ECO:0000313" key="9">
    <source>
        <dbReference type="EMBL" id="SDL84538.1"/>
    </source>
</evidence>
<feature type="transmembrane region" description="Helical" evidence="7">
    <location>
        <begin position="125"/>
        <end position="145"/>
    </location>
</feature>
<organism evidence="9 10">
    <name type="scientific">Maricaulis salignorans</name>
    <dbReference type="NCBI Taxonomy" id="144026"/>
    <lineage>
        <taxon>Bacteria</taxon>
        <taxon>Pseudomonadati</taxon>
        <taxon>Pseudomonadota</taxon>
        <taxon>Alphaproteobacteria</taxon>
        <taxon>Maricaulales</taxon>
        <taxon>Maricaulaceae</taxon>
        <taxon>Maricaulis</taxon>
    </lineage>
</organism>
<evidence type="ECO:0000256" key="3">
    <source>
        <dbReference type="ARBA" id="ARBA00022692"/>
    </source>
</evidence>
<keyword evidence="4 7" id="KW-1133">Transmembrane helix</keyword>
<dbReference type="GO" id="GO:0005886">
    <property type="term" value="C:plasma membrane"/>
    <property type="evidence" value="ECO:0007669"/>
    <property type="project" value="UniProtKB-SubCell"/>
</dbReference>
<dbReference type="RefSeq" id="WP_091766915.1">
    <property type="nucleotide sequence ID" value="NZ_FNHG01000002.1"/>
</dbReference>
<dbReference type="Pfam" id="PF00482">
    <property type="entry name" value="T2SSF"/>
    <property type="match status" value="1"/>
</dbReference>
<sequence length="332" mass="36722">MFGISFNDIRDFLTDPEMMVMAVSAILVFATIVTLAGPMMGGDNLDKRVKSVRNRREELRKRNREQLEANSRGRGGGSIRSVEAKGVMRKVVDSLNLQKAFEDPALQMKLQQAGFRGSRPAVTFYFFRLTMPFILLAGALFYVFMVNDFGLPTITRVCFSLGFGMLGYYAPNLYLSNAAANRQQSIMGSFPDGLDLLLICVEAGMSIEAAFHKVASEIGNQSLELAEELSLTTAELAYLPDRRIAYENLAKRTNHPGVKAVCTSLIQAERYGTPLGQALRVMAKENRDMRLANAEKKAAALPAKLTVPMIVFFLPVLFVVILGPAIIRFNSM</sequence>
<protein>
    <submittedName>
        <fullName evidence="9">Tight adherence protein C</fullName>
    </submittedName>
</protein>
<gene>
    <name evidence="9" type="ORF">SAMN04488568_102310</name>
</gene>
<evidence type="ECO:0000256" key="7">
    <source>
        <dbReference type="SAM" id="Phobius"/>
    </source>
</evidence>
<keyword evidence="10" id="KW-1185">Reference proteome</keyword>
<dbReference type="AlphaFoldDB" id="A0A1G9NDE5"/>
<accession>A0A1G9NDE5</accession>
<evidence type="ECO:0000256" key="4">
    <source>
        <dbReference type="ARBA" id="ARBA00022989"/>
    </source>
</evidence>
<feature type="transmembrane region" description="Helical" evidence="7">
    <location>
        <begin position="20"/>
        <end position="40"/>
    </location>
</feature>
<dbReference type="EMBL" id="FNHG01000002">
    <property type="protein sequence ID" value="SDL84538.1"/>
    <property type="molecule type" value="Genomic_DNA"/>
</dbReference>
<feature type="transmembrane region" description="Helical" evidence="7">
    <location>
        <begin position="305"/>
        <end position="327"/>
    </location>
</feature>
<feature type="transmembrane region" description="Helical" evidence="7">
    <location>
        <begin position="151"/>
        <end position="170"/>
    </location>
</feature>
<keyword evidence="5 7" id="KW-0472">Membrane</keyword>
<evidence type="ECO:0000256" key="2">
    <source>
        <dbReference type="ARBA" id="ARBA00022475"/>
    </source>
</evidence>
<comment type="subcellular location">
    <subcellularLocation>
        <location evidence="1">Cell membrane</location>
        <topology evidence="1">Multi-pass membrane protein</topology>
    </subcellularLocation>
</comment>
<dbReference type="PANTHER" id="PTHR35007">
    <property type="entry name" value="INTEGRAL MEMBRANE PROTEIN-RELATED"/>
    <property type="match status" value="1"/>
</dbReference>
<keyword evidence="3 7" id="KW-0812">Transmembrane</keyword>
<feature type="domain" description="Type II secretion system protein GspF" evidence="8">
    <location>
        <begin position="194"/>
        <end position="322"/>
    </location>
</feature>
<feature type="compositionally biased region" description="Basic and acidic residues" evidence="6">
    <location>
        <begin position="56"/>
        <end position="67"/>
    </location>
</feature>
<evidence type="ECO:0000256" key="6">
    <source>
        <dbReference type="SAM" id="MobiDB-lite"/>
    </source>
</evidence>
<reference evidence="9 10" key="1">
    <citation type="submission" date="2016-10" db="EMBL/GenBank/DDBJ databases">
        <authorList>
            <person name="de Groot N.N."/>
        </authorList>
    </citation>
    <scope>NUCLEOTIDE SEQUENCE [LARGE SCALE GENOMIC DNA]</scope>
    <source>
        <strain evidence="9 10">DSM 16077</strain>
    </source>
</reference>